<evidence type="ECO:0000313" key="12">
    <source>
        <dbReference type="EMBL" id="TQV96544.1"/>
    </source>
</evidence>
<feature type="compositionally biased region" description="Low complexity" evidence="8">
    <location>
        <begin position="317"/>
        <end position="328"/>
    </location>
</feature>
<evidence type="ECO:0000256" key="3">
    <source>
        <dbReference type="ARBA" id="ARBA00022475"/>
    </source>
</evidence>
<protein>
    <submittedName>
        <fullName evidence="12">General amino-acid permease GAP1</fullName>
    </submittedName>
</protein>
<comment type="subcellular location">
    <subcellularLocation>
        <location evidence="1">Cell membrane</location>
        <topology evidence="1">Multi-pass membrane protein</topology>
    </subcellularLocation>
</comment>
<feature type="transmembrane region" description="Helical" evidence="9">
    <location>
        <begin position="20"/>
        <end position="42"/>
    </location>
</feature>
<proteinExistence type="predicted"/>
<comment type="caution">
    <text evidence="12">The sequence shown here is derived from an EMBL/GenBank/DDBJ whole genome shotgun (WGS) entry which is preliminary data.</text>
</comment>
<accession>A0A545W1I0</accession>
<dbReference type="AlphaFoldDB" id="A0A545W1I0"/>
<gene>
    <name evidence="12" type="ORF">IF1G_05127</name>
</gene>
<dbReference type="NCBIfam" id="TIGR00913">
    <property type="entry name" value="2A0310"/>
    <property type="match status" value="1"/>
</dbReference>
<dbReference type="STRING" id="43265.A0A545W1I0"/>
<feature type="transmembrane region" description="Helical" evidence="9">
    <location>
        <begin position="545"/>
        <end position="563"/>
    </location>
</feature>
<feature type="transmembrane region" description="Helical" evidence="9">
    <location>
        <begin position="604"/>
        <end position="624"/>
    </location>
</feature>
<feature type="transmembrane region" description="Helical" evidence="9">
    <location>
        <begin position="717"/>
        <end position="738"/>
    </location>
</feature>
<sequence length="999" mass="109853">MLYSDPPPLRPFSEAKPTLLVSWWITLFCTCIILLRLAGRYIRVEKLFREDKIVALALLPLFLRIACAHIVLLWGTNNVDLSGTTLSDAELSHRETGSRIVLAGRVFYAATLWTLKLTTLEFLTRLAGASMKKIYLRLTMFLRYALGVSFIVVLITDLAVCQPVAKAWQVTPDPGGQCRQGFVQLIAMGTASAAIDVILIVFPVPIILSTRIPTKRKVLLVMLFCFGFLTVGITLYRVPKIIQLRGDQTFRSMWASIEILAATVVANIVALGSFLRDSGVKKTKFRPGYHSSGTTSRGGHGVTTGATWDDQEHGKSQQQQRQQQQQQQPRGTESDEWLDDLGPRPRRESMRHINLAFRRLVSVNISTDIMPSTDSDESKSLKNGITMTRDFEILEMSDMTESSRRAGAGPLAMTTAFAVSANPPQAAQGEDNIPQRMVDSFKRAPGAKLASQKGYHVHDAMPSAHHERERYYDVRAANARTVSTGLSKELKGRHLQMIAIGGSIGTGLFVASGIALFQSGPASMILAYFFVGMIQFCIMQSLGELAVAFPVAGSFSVFSTRFLDPSWGFAMGWNYAFQWLFGLPLEIIAGALTIQYWNDQLSKAVFVTIFLVLIAVINLLGIKGYGETEFILSIVKVTAIVGFILLGIVINIGGTPQSGYIGGQYWVNPGPTNHGFKGFCSVLVTSSFSFVGTELVGLAAAEAANPRKTLPSAIKQVFWRIAVFYIVALFLVSLLVPYDDPRLLGGTSSVDATASPFVIAVESLGSTILPSVMNAVILLAVLSVGNSAVFGSSRVLAALAEQSHAPRIFSYVDRKGRPLVSIVFALSLGLLAYLVNIKVHAAIFDWLLSICGLSSLFTWTSICLSHIRFRKAWAAAGNTLNQLPYRSQVGVIGSWVAIIANAFVLAAQFWMAVSPVRVSTVPMSATQMTNNFFQKVLTVPVIFIFYVGHKLWFRTRIITILGMDIDTGRSFSRHEAMSVHSKDSYRQWPLWKKIYRTLC</sequence>
<dbReference type="Pfam" id="PF20684">
    <property type="entry name" value="Fung_rhodopsin"/>
    <property type="match status" value="1"/>
</dbReference>
<feature type="compositionally biased region" description="Basic and acidic residues" evidence="8">
    <location>
        <begin position="341"/>
        <end position="350"/>
    </location>
</feature>
<dbReference type="InterPro" id="IPR050524">
    <property type="entry name" value="APC_YAT"/>
</dbReference>
<evidence type="ECO:0000256" key="2">
    <source>
        <dbReference type="ARBA" id="ARBA00022448"/>
    </source>
</evidence>
<feature type="domain" description="Amino acid permease/ SLC12A" evidence="10">
    <location>
        <begin position="494"/>
        <end position="957"/>
    </location>
</feature>
<evidence type="ECO:0000256" key="4">
    <source>
        <dbReference type="ARBA" id="ARBA00022692"/>
    </source>
</evidence>
<feature type="transmembrane region" description="Helical" evidence="9">
    <location>
        <begin position="141"/>
        <end position="165"/>
    </location>
</feature>
<dbReference type="PANTHER" id="PTHR43341:SF1">
    <property type="entry name" value="GENERAL AMINO-ACID PERMEASE GAP1"/>
    <property type="match status" value="1"/>
</dbReference>
<keyword evidence="7 9" id="KW-0472">Membrane</keyword>
<feature type="transmembrane region" description="Helical" evidence="9">
    <location>
        <begin position="54"/>
        <end position="76"/>
    </location>
</feature>
<evidence type="ECO:0000256" key="1">
    <source>
        <dbReference type="ARBA" id="ARBA00004651"/>
    </source>
</evidence>
<dbReference type="FunFam" id="1.20.1740.10:FF:000017">
    <property type="entry name" value="Amino acid permease"/>
    <property type="match status" value="1"/>
</dbReference>
<feature type="transmembrane region" description="Helical" evidence="9">
    <location>
        <begin position="630"/>
        <end position="650"/>
    </location>
</feature>
<dbReference type="InterPro" id="IPR004841">
    <property type="entry name" value="AA-permease/SLC12A_dom"/>
</dbReference>
<dbReference type="Proteomes" id="UP000315783">
    <property type="component" value="Unassembled WGS sequence"/>
</dbReference>
<evidence type="ECO:0000256" key="7">
    <source>
        <dbReference type="ARBA" id="ARBA00023136"/>
    </source>
</evidence>
<dbReference type="EMBL" id="SPUK01000006">
    <property type="protein sequence ID" value="TQV96544.1"/>
    <property type="molecule type" value="Genomic_DNA"/>
</dbReference>
<keyword evidence="3" id="KW-1003">Cell membrane</keyword>
<evidence type="ECO:0000259" key="11">
    <source>
        <dbReference type="Pfam" id="PF20684"/>
    </source>
</evidence>
<dbReference type="GO" id="GO:0005886">
    <property type="term" value="C:plasma membrane"/>
    <property type="evidence" value="ECO:0007669"/>
    <property type="project" value="UniProtKB-SubCell"/>
</dbReference>
<feature type="transmembrane region" description="Helical" evidence="9">
    <location>
        <begin position="847"/>
        <end position="869"/>
    </location>
</feature>
<feature type="transmembrane region" description="Helical" evidence="9">
    <location>
        <begin position="497"/>
        <end position="516"/>
    </location>
</feature>
<evidence type="ECO:0000256" key="5">
    <source>
        <dbReference type="ARBA" id="ARBA00022970"/>
    </source>
</evidence>
<feature type="transmembrane region" description="Helical" evidence="9">
    <location>
        <begin position="253"/>
        <end position="275"/>
    </location>
</feature>
<dbReference type="PROSITE" id="PS00218">
    <property type="entry name" value="AMINO_ACID_PERMEASE_1"/>
    <property type="match status" value="1"/>
</dbReference>
<feature type="transmembrane region" description="Helical" evidence="9">
    <location>
        <begin position="575"/>
        <end position="597"/>
    </location>
</feature>
<feature type="transmembrane region" description="Helical" evidence="9">
    <location>
        <begin position="889"/>
        <end position="912"/>
    </location>
</feature>
<feature type="transmembrane region" description="Helical" evidence="9">
    <location>
        <begin position="218"/>
        <end position="238"/>
    </location>
</feature>
<dbReference type="Gene3D" id="1.20.1740.10">
    <property type="entry name" value="Amino acid/polyamine transporter I"/>
    <property type="match status" value="1"/>
</dbReference>
<evidence type="ECO:0000256" key="8">
    <source>
        <dbReference type="SAM" id="MobiDB-lite"/>
    </source>
</evidence>
<dbReference type="InterPro" id="IPR004762">
    <property type="entry name" value="Amino_acid_permease_fungi"/>
</dbReference>
<evidence type="ECO:0000256" key="6">
    <source>
        <dbReference type="ARBA" id="ARBA00022989"/>
    </source>
</evidence>
<name>A0A545W1I0_9HYPO</name>
<keyword evidence="6 9" id="KW-1133">Transmembrane helix</keyword>
<evidence type="ECO:0000256" key="9">
    <source>
        <dbReference type="SAM" id="Phobius"/>
    </source>
</evidence>
<dbReference type="GO" id="GO:0015171">
    <property type="term" value="F:amino acid transmembrane transporter activity"/>
    <property type="evidence" value="ECO:0007669"/>
    <property type="project" value="TreeGrafter"/>
</dbReference>
<keyword evidence="4 9" id="KW-0812">Transmembrane</keyword>
<feature type="transmembrane region" description="Helical" evidence="9">
    <location>
        <begin position="772"/>
        <end position="797"/>
    </location>
</feature>
<dbReference type="InterPro" id="IPR049326">
    <property type="entry name" value="Rhodopsin_dom_fungi"/>
</dbReference>
<keyword evidence="13" id="KW-1185">Reference proteome</keyword>
<organism evidence="12 13">
    <name type="scientific">Cordyceps javanica</name>
    <dbReference type="NCBI Taxonomy" id="43265"/>
    <lineage>
        <taxon>Eukaryota</taxon>
        <taxon>Fungi</taxon>
        <taxon>Dikarya</taxon>
        <taxon>Ascomycota</taxon>
        <taxon>Pezizomycotina</taxon>
        <taxon>Sordariomycetes</taxon>
        <taxon>Hypocreomycetidae</taxon>
        <taxon>Hypocreales</taxon>
        <taxon>Cordycipitaceae</taxon>
        <taxon>Cordyceps</taxon>
    </lineage>
</organism>
<reference evidence="12 13" key="1">
    <citation type="journal article" date="2019" name="Appl. Microbiol. Biotechnol.">
        <title>Genome sequence of Isaria javanica and comparative genome analysis insights into family S53 peptidase evolution in fungal entomopathogens.</title>
        <authorList>
            <person name="Lin R."/>
            <person name="Zhang X."/>
            <person name="Xin B."/>
            <person name="Zou M."/>
            <person name="Gao Y."/>
            <person name="Qin F."/>
            <person name="Hu Q."/>
            <person name="Xie B."/>
            <person name="Cheng X."/>
        </authorList>
    </citation>
    <scope>NUCLEOTIDE SEQUENCE [LARGE SCALE GENOMIC DNA]</scope>
    <source>
        <strain evidence="12 13">IJ1G</strain>
    </source>
</reference>
<evidence type="ECO:0000259" key="10">
    <source>
        <dbReference type="Pfam" id="PF00324"/>
    </source>
</evidence>
<feature type="transmembrane region" description="Helical" evidence="9">
    <location>
        <begin position="818"/>
        <end position="835"/>
    </location>
</feature>
<dbReference type="InterPro" id="IPR004840">
    <property type="entry name" value="Amino_acid_permease_CS"/>
</dbReference>
<evidence type="ECO:0000313" key="13">
    <source>
        <dbReference type="Proteomes" id="UP000315783"/>
    </source>
</evidence>
<dbReference type="PANTHER" id="PTHR43341">
    <property type="entry name" value="AMINO ACID PERMEASE"/>
    <property type="match status" value="1"/>
</dbReference>
<feature type="region of interest" description="Disordered" evidence="8">
    <location>
        <begin position="285"/>
        <end position="350"/>
    </location>
</feature>
<keyword evidence="2" id="KW-0813">Transport</keyword>
<feature type="transmembrane region" description="Helical" evidence="9">
    <location>
        <begin position="185"/>
        <end position="206"/>
    </location>
</feature>
<feature type="domain" description="Rhodopsin" evidence="11">
    <location>
        <begin position="35"/>
        <end position="275"/>
    </location>
</feature>
<keyword evidence="5" id="KW-0029">Amino-acid transport</keyword>
<dbReference type="Pfam" id="PF00324">
    <property type="entry name" value="AA_permease"/>
    <property type="match status" value="1"/>
</dbReference>
<dbReference type="OrthoDB" id="3900342at2759"/>
<feature type="transmembrane region" description="Helical" evidence="9">
    <location>
        <begin position="932"/>
        <end position="953"/>
    </location>
</feature>